<keyword evidence="3 7" id="KW-0694">RNA-binding</keyword>
<evidence type="ECO:0000256" key="4">
    <source>
        <dbReference type="ARBA" id="ARBA00022980"/>
    </source>
</evidence>
<evidence type="ECO:0000256" key="3">
    <source>
        <dbReference type="ARBA" id="ARBA00022884"/>
    </source>
</evidence>
<dbReference type="Proteomes" id="UP000254920">
    <property type="component" value="Unassembled WGS sequence"/>
</dbReference>
<dbReference type="EMBL" id="UFVD01000002">
    <property type="protein sequence ID" value="SUX35272.1"/>
    <property type="molecule type" value="Genomic_DNA"/>
</dbReference>
<dbReference type="Pfam" id="PF03948">
    <property type="entry name" value="Ribosomal_L9_C"/>
    <property type="match status" value="1"/>
</dbReference>
<evidence type="ECO:0000313" key="11">
    <source>
        <dbReference type="EMBL" id="SUX35272.1"/>
    </source>
</evidence>
<evidence type="ECO:0000256" key="6">
    <source>
        <dbReference type="ARBA" id="ARBA00035292"/>
    </source>
</evidence>
<reference evidence="10 12" key="1">
    <citation type="submission" date="2018-06" db="EMBL/GenBank/DDBJ databases">
        <authorList>
            <consortium name="Pathogen Informatics"/>
            <person name="Doyle S."/>
        </authorList>
    </citation>
    <scope>NUCLEOTIDE SEQUENCE [LARGE SCALE GENOMIC DNA]</scope>
    <source>
        <strain evidence="10 12">NCTC12475</strain>
    </source>
</reference>
<dbReference type="GO" id="GO:1990904">
    <property type="term" value="C:ribonucleoprotein complex"/>
    <property type="evidence" value="ECO:0007669"/>
    <property type="project" value="UniProtKB-KW"/>
</dbReference>
<dbReference type="HAMAP" id="MF_00503">
    <property type="entry name" value="Ribosomal_bL9"/>
    <property type="match status" value="1"/>
</dbReference>
<dbReference type="GO" id="GO:0006412">
    <property type="term" value="P:translation"/>
    <property type="evidence" value="ECO:0007669"/>
    <property type="project" value="UniProtKB-UniRule"/>
</dbReference>
<feature type="domain" description="Ribosomal protein L9" evidence="9">
    <location>
        <begin position="13"/>
        <end position="40"/>
    </location>
</feature>
<dbReference type="InterPro" id="IPR020069">
    <property type="entry name" value="Ribosomal_bL9_C"/>
</dbReference>
<dbReference type="Gene3D" id="3.10.430.100">
    <property type="entry name" value="Ribosomal protein L9, C-terminal domain"/>
    <property type="match status" value="1"/>
</dbReference>
<organism evidence="10 12">
    <name type="scientific">Campylobacter sputorum subsp. sputorum</name>
    <dbReference type="NCBI Taxonomy" id="32024"/>
    <lineage>
        <taxon>Bacteria</taxon>
        <taxon>Pseudomonadati</taxon>
        <taxon>Campylobacterota</taxon>
        <taxon>Epsilonproteobacteria</taxon>
        <taxon>Campylobacterales</taxon>
        <taxon>Campylobacteraceae</taxon>
        <taxon>Campylobacter</taxon>
    </lineage>
</organism>
<dbReference type="PANTHER" id="PTHR21368">
    <property type="entry name" value="50S RIBOSOMAL PROTEIN L9"/>
    <property type="match status" value="1"/>
</dbReference>
<dbReference type="InterPro" id="IPR009027">
    <property type="entry name" value="Ribosomal_bL9/RNase_H1_N"/>
</dbReference>
<dbReference type="GeneID" id="93090732"/>
<evidence type="ECO:0000313" key="12">
    <source>
        <dbReference type="Proteomes" id="UP000254920"/>
    </source>
</evidence>
<name>A0A381DI04_9BACT</name>
<dbReference type="SUPFAM" id="SSF55658">
    <property type="entry name" value="L9 N-domain-like"/>
    <property type="match status" value="1"/>
</dbReference>
<dbReference type="STRING" id="32024.GCA_000788295_00028"/>
<evidence type="ECO:0000256" key="1">
    <source>
        <dbReference type="ARBA" id="ARBA00010605"/>
    </source>
</evidence>
<dbReference type="InterPro" id="IPR036935">
    <property type="entry name" value="Ribosomal_bL9_N_sf"/>
</dbReference>
<dbReference type="Pfam" id="PF01281">
    <property type="entry name" value="Ribosomal_L9_N"/>
    <property type="match status" value="1"/>
</dbReference>
<dbReference type="SUPFAM" id="SSF55653">
    <property type="entry name" value="Ribosomal protein L9 C-domain"/>
    <property type="match status" value="1"/>
</dbReference>
<dbReference type="NCBIfam" id="TIGR00158">
    <property type="entry name" value="L9"/>
    <property type="match status" value="1"/>
</dbReference>
<dbReference type="Gene3D" id="3.40.5.10">
    <property type="entry name" value="Ribosomal protein L9, N-terminal domain"/>
    <property type="match status" value="1"/>
</dbReference>
<protein>
    <recommendedName>
        <fullName evidence="6 7">Large ribosomal subunit protein bL9</fullName>
    </recommendedName>
</protein>
<dbReference type="OrthoDB" id="9788336at2"/>
<accession>A0A381DI04</accession>
<keyword evidence="8" id="KW-0175">Coiled coil</keyword>
<dbReference type="InterPro" id="IPR020594">
    <property type="entry name" value="Ribosomal_bL9_bac/chp"/>
</dbReference>
<keyword evidence="2 7" id="KW-0699">rRNA-binding</keyword>
<dbReference type="RefSeq" id="WP_089182555.1">
    <property type="nucleotide sequence ID" value="NZ_CP043427.1"/>
</dbReference>
<keyword evidence="12" id="KW-1185">Reference proteome</keyword>
<dbReference type="GO" id="GO:0003735">
    <property type="term" value="F:structural constituent of ribosome"/>
    <property type="evidence" value="ECO:0007669"/>
    <property type="project" value="InterPro"/>
</dbReference>
<dbReference type="GO" id="GO:0005840">
    <property type="term" value="C:ribosome"/>
    <property type="evidence" value="ECO:0007669"/>
    <property type="project" value="UniProtKB-KW"/>
</dbReference>
<evidence type="ECO:0000256" key="7">
    <source>
        <dbReference type="HAMAP-Rule" id="MF_00503"/>
    </source>
</evidence>
<dbReference type="EMBL" id="UFVD01000001">
    <property type="protein sequence ID" value="SUX09960.1"/>
    <property type="molecule type" value="Genomic_DNA"/>
</dbReference>
<keyword evidence="5 7" id="KW-0687">Ribonucleoprotein</keyword>
<dbReference type="AlphaFoldDB" id="A0A381DI04"/>
<sequence length="148" mass="16516">MKVLLIKDVKSLGKAGEIKEVKDGYGNNFLIAKGFAKAATTEVLRKYEADQKRKAEELRYEIESANKLKNEIEKITLTIKKPIGENGSLFGSVTKDEIANALDEQHKYKIDKKSFDISEHIKSTGIYDIKVKLGNSISANLKVNVEGE</sequence>
<evidence type="ECO:0000256" key="2">
    <source>
        <dbReference type="ARBA" id="ARBA00022730"/>
    </source>
</evidence>
<dbReference type="InterPro" id="IPR000244">
    <property type="entry name" value="Ribosomal_bL9"/>
</dbReference>
<evidence type="ECO:0000256" key="8">
    <source>
        <dbReference type="SAM" id="Coils"/>
    </source>
</evidence>
<evidence type="ECO:0000256" key="5">
    <source>
        <dbReference type="ARBA" id="ARBA00023274"/>
    </source>
</evidence>
<keyword evidence="4 7" id="KW-0689">Ribosomal protein</keyword>
<feature type="coiled-coil region" evidence="8">
    <location>
        <begin position="48"/>
        <end position="75"/>
    </location>
</feature>
<comment type="function">
    <text evidence="7">Binds to the 23S rRNA.</text>
</comment>
<evidence type="ECO:0000313" key="10">
    <source>
        <dbReference type="EMBL" id="SUX09960.1"/>
    </source>
</evidence>
<dbReference type="GO" id="GO:0019843">
    <property type="term" value="F:rRNA binding"/>
    <property type="evidence" value="ECO:0007669"/>
    <property type="project" value="UniProtKB-UniRule"/>
</dbReference>
<comment type="similarity">
    <text evidence="1 7">Belongs to the bacterial ribosomal protein bL9 family.</text>
</comment>
<gene>
    <name evidence="10" type="primary">rplI_1</name>
    <name evidence="7" type="synonym">rplI</name>
    <name evidence="11" type="synonym">rplI_2</name>
    <name evidence="10" type="ORF">NCTC12475_00284</name>
    <name evidence="11" type="ORF">NCTC12475_01826</name>
</gene>
<dbReference type="InterPro" id="IPR020070">
    <property type="entry name" value="Ribosomal_bL9_N"/>
</dbReference>
<dbReference type="PROSITE" id="PS00651">
    <property type="entry name" value="RIBOSOMAL_L9"/>
    <property type="match status" value="1"/>
</dbReference>
<dbReference type="FunFam" id="3.40.5.10:FF:000002">
    <property type="entry name" value="50S ribosomal protein L9"/>
    <property type="match status" value="1"/>
</dbReference>
<proteinExistence type="inferred from homology"/>
<evidence type="ECO:0000259" key="9">
    <source>
        <dbReference type="PROSITE" id="PS00651"/>
    </source>
</evidence>
<dbReference type="InterPro" id="IPR036791">
    <property type="entry name" value="Ribosomal_bL9_C_sf"/>
</dbReference>